<gene>
    <name evidence="6" type="ORF">L2725_09460</name>
</gene>
<dbReference type="SMART" id="SM01144">
    <property type="entry name" value="DTW"/>
    <property type="match status" value="1"/>
</dbReference>
<dbReference type="EC" id="2.5.1.25" evidence="1"/>
<dbReference type="InterPro" id="IPR039262">
    <property type="entry name" value="DTWD2/TAPT"/>
</dbReference>
<accession>A0ABT0N6I3</accession>
<keyword evidence="2" id="KW-0808">Transferase</keyword>
<evidence type="ECO:0000256" key="4">
    <source>
        <dbReference type="ARBA" id="ARBA00022694"/>
    </source>
</evidence>
<keyword evidence="3" id="KW-0949">S-adenosyl-L-methionine</keyword>
<dbReference type="PANTHER" id="PTHR21392">
    <property type="entry name" value="TRNA-URIDINE AMINOCARBOXYPROPYLTRANSFERASE 2"/>
    <property type="match status" value="1"/>
</dbReference>
<dbReference type="InterPro" id="IPR005636">
    <property type="entry name" value="DTW"/>
</dbReference>
<reference evidence="6 7" key="1">
    <citation type="submission" date="2022-01" db="EMBL/GenBank/DDBJ databases">
        <title>Whole genome-based taxonomy of the Shewanellaceae.</title>
        <authorList>
            <person name="Martin-Rodriguez A.J."/>
        </authorList>
    </citation>
    <scope>NUCLEOTIDE SEQUENCE [LARGE SCALE GENOMIC DNA]</scope>
    <source>
        <strain evidence="6 7">DSM 21332</strain>
    </source>
</reference>
<keyword evidence="7" id="KW-1185">Reference proteome</keyword>
<evidence type="ECO:0000313" key="7">
    <source>
        <dbReference type="Proteomes" id="UP001202831"/>
    </source>
</evidence>
<dbReference type="PANTHER" id="PTHR21392:SF1">
    <property type="entry name" value="TRNA-URIDINE AMINOCARBOXYPROPYLTRANSFERASE"/>
    <property type="match status" value="1"/>
</dbReference>
<dbReference type="RefSeq" id="WP_249248740.1">
    <property type="nucleotide sequence ID" value="NZ_JAKIKT010000003.1"/>
</dbReference>
<organism evidence="6 7">
    <name type="scientific">Shewanella corallii</name>
    <dbReference type="NCBI Taxonomy" id="560080"/>
    <lineage>
        <taxon>Bacteria</taxon>
        <taxon>Pseudomonadati</taxon>
        <taxon>Pseudomonadota</taxon>
        <taxon>Gammaproteobacteria</taxon>
        <taxon>Alteromonadales</taxon>
        <taxon>Shewanellaceae</taxon>
        <taxon>Shewanella</taxon>
    </lineage>
</organism>
<name>A0ABT0N6I3_9GAMM</name>
<evidence type="ECO:0000259" key="5">
    <source>
        <dbReference type="SMART" id="SM01144"/>
    </source>
</evidence>
<dbReference type="Pfam" id="PF03942">
    <property type="entry name" value="DTW"/>
    <property type="match status" value="1"/>
</dbReference>
<proteinExistence type="predicted"/>
<evidence type="ECO:0000256" key="1">
    <source>
        <dbReference type="ARBA" id="ARBA00012386"/>
    </source>
</evidence>
<dbReference type="EMBL" id="JAKIKT010000003">
    <property type="protein sequence ID" value="MCL2914014.1"/>
    <property type="molecule type" value="Genomic_DNA"/>
</dbReference>
<evidence type="ECO:0000256" key="3">
    <source>
        <dbReference type="ARBA" id="ARBA00022691"/>
    </source>
</evidence>
<protein>
    <recommendedName>
        <fullName evidence="1">tRNA-uridine aminocarboxypropyltransferase</fullName>
        <ecNumber evidence="1">2.5.1.25</ecNumber>
    </recommendedName>
</protein>
<keyword evidence="4" id="KW-0819">tRNA processing</keyword>
<evidence type="ECO:0000313" key="6">
    <source>
        <dbReference type="EMBL" id="MCL2914014.1"/>
    </source>
</evidence>
<sequence length="184" mass="20929">MAHLIDDDLSLSRDFNLIMKLILLTHEREFDRITNTGALVQRRFPHLCQRVLWQRKEPNQAMLELIESGKVGLVYPSTESAGLKVTSGTALSHELPEYMILLDATWQEAAKMYRQSPYLQNLPTYHLEQAPQTLYVRRRNQKQGGLCTLECAAVLYELAGDAENATQLLGDLKAHNLKQFDTCG</sequence>
<evidence type="ECO:0000256" key="2">
    <source>
        <dbReference type="ARBA" id="ARBA00022679"/>
    </source>
</evidence>
<dbReference type="Proteomes" id="UP001202831">
    <property type="component" value="Unassembled WGS sequence"/>
</dbReference>
<comment type="caution">
    <text evidence="6">The sequence shown here is derived from an EMBL/GenBank/DDBJ whole genome shotgun (WGS) entry which is preliminary data.</text>
</comment>
<feature type="domain" description="DTW" evidence="5">
    <location>
        <begin position="1"/>
        <end position="184"/>
    </location>
</feature>